<dbReference type="Proteomes" id="UP000000851">
    <property type="component" value="Chromosome"/>
</dbReference>
<comment type="similarity">
    <text evidence="3">Belongs to the glycosyl hydrolase 5 (cellulase A) family.</text>
</comment>
<keyword evidence="2 3" id="KW-0326">Glycosidase</keyword>
<dbReference type="AlphaFoldDB" id="C7QJQ6"/>
<evidence type="ECO:0000256" key="1">
    <source>
        <dbReference type="ARBA" id="ARBA00022801"/>
    </source>
</evidence>
<dbReference type="SMART" id="SM00458">
    <property type="entry name" value="RICIN"/>
    <property type="match status" value="1"/>
</dbReference>
<sequence length="494" mass="51723" precursor="true">MRHPLVRLRRTTLVLAAGALAVAATSGFAAYAAAASPAAAAAATQSAPSAAAPPSSFHGVNWADPRDNYASDAVVPSGLSVTDDYRTVYRTTQKMVDGFRTNLGANTLRLPINPASVGTAWWKSYRATIDAATASGDKVILSYWESPTAKDGKIDDVATWNQMWDTVTAEYRTNPRVYFEPMNEPFGYTLDQWVQVCTGWLAQHADVPRDHVVISGTGYNDNVTGVGATQALSGTLLSLHFYGYWASATTEADWISNLLPRIGGYASRTIIDEAGSPMTVGLNYGNHNGNVFTAYFAAVTDIARGMGMGMVYWPGLRTGDSYSIESLDAKGYLQNNSASGVAQLKWGYGLGTVPPVNDQPPAPAGTQVTETASGRCLDVPGYSTTSGTQLDLWDCNGGGNQSWDYTATHLLTVYSTKCMQAGTGTGTVTAGAAVVIEDCTGLPAQQWTVAANGTIASAADASLCLDTTGSASADGSTAVVAACSGSASQNWKLG</sequence>
<feature type="chain" id="PRO_5038455308" evidence="4">
    <location>
        <begin position="30"/>
        <end position="494"/>
    </location>
</feature>
<dbReference type="GO" id="GO:0030246">
    <property type="term" value="F:carbohydrate binding"/>
    <property type="evidence" value="ECO:0007669"/>
    <property type="project" value="UniProtKB-KW"/>
</dbReference>
<dbReference type="InterPro" id="IPR035992">
    <property type="entry name" value="Ricin_B-like_lectins"/>
</dbReference>
<dbReference type="CAZy" id="CBM13">
    <property type="family name" value="Carbohydrate-Binding Module Family 13"/>
</dbReference>
<dbReference type="KEGG" id="cai:Caci_4280"/>
<feature type="domain" description="Ricin B lectin" evidence="5">
    <location>
        <begin position="365"/>
        <end position="494"/>
    </location>
</feature>
<keyword evidence="7" id="KW-1185">Reference proteome</keyword>
<reference evidence="6 7" key="1">
    <citation type="journal article" date="2009" name="Stand. Genomic Sci.">
        <title>Complete genome sequence of Catenulispora acidiphila type strain (ID 139908).</title>
        <authorList>
            <person name="Copeland A."/>
            <person name="Lapidus A."/>
            <person name="Glavina Del Rio T."/>
            <person name="Nolan M."/>
            <person name="Lucas S."/>
            <person name="Chen F."/>
            <person name="Tice H."/>
            <person name="Cheng J.F."/>
            <person name="Bruce D."/>
            <person name="Goodwin L."/>
            <person name="Pitluck S."/>
            <person name="Mikhailova N."/>
            <person name="Pati A."/>
            <person name="Ivanova N."/>
            <person name="Mavromatis K."/>
            <person name="Chen A."/>
            <person name="Palaniappan K."/>
            <person name="Chain P."/>
            <person name="Land M."/>
            <person name="Hauser L."/>
            <person name="Chang Y.J."/>
            <person name="Jeffries C.D."/>
            <person name="Chertkov O."/>
            <person name="Brettin T."/>
            <person name="Detter J.C."/>
            <person name="Han C."/>
            <person name="Ali Z."/>
            <person name="Tindall B.J."/>
            <person name="Goker M."/>
            <person name="Bristow J."/>
            <person name="Eisen J.A."/>
            <person name="Markowitz V."/>
            <person name="Hugenholtz P."/>
            <person name="Kyrpides N.C."/>
            <person name="Klenk H.P."/>
        </authorList>
    </citation>
    <scope>NUCLEOTIDE SEQUENCE [LARGE SCALE GENOMIC DNA]</scope>
    <source>
        <strain evidence="7">DSM 44928 / JCM 14897 / NBRC 102108 / NRRL B-24433 / ID139908</strain>
    </source>
</reference>
<evidence type="ECO:0000313" key="6">
    <source>
        <dbReference type="EMBL" id="ACU73144.1"/>
    </source>
</evidence>
<name>C7QJQ6_CATAD</name>
<dbReference type="InterPro" id="IPR001547">
    <property type="entry name" value="Glyco_hydro_5"/>
</dbReference>
<keyword evidence="1 3" id="KW-0378">Hydrolase</keyword>
<evidence type="ECO:0000259" key="5">
    <source>
        <dbReference type="SMART" id="SM00458"/>
    </source>
</evidence>
<dbReference type="PROSITE" id="PS50231">
    <property type="entry name" value="RICIN_B_LECTIN"/>
    <property type="match status" value="1"/>
</dbReference>
<dbReference type="SUPFAM" id="SSF51445">
    <property type="entry name" value="(Trans)glycosidases"/>
    <property type="match status" value="1"/>
</dbReference>
<dbReference type="InterPro" id="IPR000772">
    <property type="entry name" value="Ricin_B_lectin"/>
</dbReference>
<evidence type="ECO:0000256" key="4">
    <source>
        <dbReference type="SAM" id="SignalP"/>
    </source>
</evidence>
<dbReference type="RefSeq" id="WP_015792873.1">
    <property type="nucleotide sequence ID" value="NC_013131.1"/>
</dbReference>
<dbReference type="SUPFAM" id="SSF50370">
    <property type="entry name" value="Ricin B-like lectins"/>
    <property type="match status" value="1"/>
</dbReference>
<feature type="signal peptide" evidence="4">
    <location>
        <begin position="1"/>
        <end position="29"/>
    </location>
</feature>
<dbReference type="Pfam" id="PF00150">
    <property type="entry name" value="Cellulase"/>
    <property type="match status" value="1"/>
</dbReference>
<keyword evidence="6" id="KW-0430">Lectin</keyword>
<dbReference type="Gene3D" id="2.80.10.50">
    <property type="match status" value="1"/>
</dbReference>
<dbReference type="InterPro" id="IPR017853">
    <property type="entry name" value="GH"/>
</dbReference>
<dbReference type="Pfam" id="PF00652">
    <property type="entry name" value="Ricin_B_lectin"/>
    <property type="match status" value="1"/>
</dbReference>
<accession>C7QJQ6</accession>
<dbReference type="HOGENOM" id="CLU_044209_0_0_11"/>
<evidence type="ECO:0000256" key="2">
    <source>
        <dbReference type="ARBA" id="ARBA00023295"/>
    </source>
</evidence>
<proteinExistence type="inferred from homology"/>
<organism evidence="6 7">
    <name type="scientific">Catenulispora acidiphila (strain DSM 44928 / JCM 14897 / NBRC 102108 / NRRL B-24433 / ID139908)</name>
    <dbReference type="NCBI Taxonomy" id="479433"/>
    <lineage>
        <taxon>Bacteria</taxon>
        <taxon>Bacillati</taxon>
        <taxon>Actinomycetota</taxon>
        <taxon>Actinomycetes</taxon>
        <taxon>Catenulisporales</taxon>
        <taxon>Catenulisporaceae</taxon>
        <taxon>Catenulispora</taxon>
    </lineage>
</organism>
<keyword evidence="4" id="KW-0732">Signal</keyword>
<dbReference type="GO" id="GO:0004553">
    <property type="term" value="F:hydrolase activity, hydrolyzing O-glycosyl compounds"/>
    <property type="evidence" value="ECO:0007669"/>
    <property type="project" value="InterPro"/>
</dbReference>
<dbReference type="eggNOG" id="COG2730">
    <property type="taxonomic scope" value="Bacteria"/>
</dbReference>
<dbReference type="STRING" id="479433.Caci_4280"/>
<dbReference type="EMBL" id="CP001700">
    <property type="protein sequence ID" value="ACU73144.1"/>
    <property type="molecule type" value="Genomic_DNA"/>
</dbReference>
<dbReference type="OrthoDB" id="273314at2"/>
<protein>
    <submittedName>
        <fullName evidence="6">Ricin B lectin</fullName>
    </submittedName>
</protein>
<dbReference type="GO" id="GO:0000272">
    <property type="term" value="P:polysaccharide catabolic process"/>
    <property type="evidence" value="ECO:0007669"/>
    <property type="project" value="InterPro"/>
</dbReference>
<gene>
    <name evidence="6" type="ordered locus">Caci_4280</name>
</gene>
<dbReference type="Gene3D" id="3.20.20.80">
    <property type="entry name" value="Glycosidases"/>
    <property type="match status" value="1"/>
</dbReference>
<evidence type="ECO:0000256" key="3">
    <source>
        <dbReference type="RuleBase" id="RU361153"/>
    </source>
</evidence>
<evidence type="ECO:0000313" key="7">
    <source>
        <dbReference type="Proteomes" id="UP000000851"/>
    </source>
</evidence>
<dbReference type="InParanoid" id="C7QJQ6"/>